<proteinExistence type="predicted"/>
<gene>
    <name evidence="2" type="ORF">C3B61_10855</name>
</gene>
<dbReference type="Pfam" id="PF09913">
    <property type="entry name" value="DUF2142"/>
    <property type="match status" value="1"/>
</dbReference>
<protein>
    <recommendedName>
        <fullName evidence="4">DUF2142 domain-containing protein</fullName>
    </recommendedName>
</protein>
<feature type="transmembrane region" description="Helical" evidence="1">
    <location>
        <begin position="430"/>
        <end position="451"/>
    </location>
</feature>
<dbReference type="RefSeq" id="WP_103460599.1">
    <property type="nucleotide sequence ID" value="NZ_PPXD01000017.1"/>
</dbReference>
<dbReference type="EMBL" id="PPXD01000017">
    <property type="protein sequence ID" value="POH64974.1"/>
    <property type="molecule type" value="Genomic_DNA"/>
</dbReference>
<organism evidence="2 3">
    <name type="scientific">Cryobacterium zongtaii</name>
    <dbReference type="NCBI Taxonomy" id="1259217"/>
    <lineage>
        <taxon>Bacteria</taxon>
        <taxon>Bacillati</taxon>
        <taxon>Actinomycetota</taxon>
        <taxon>Actinomycetes</taxon>
        <taxon>Micrococcales</taxon>
        <taxon>Microbacteriaceae</taxon>
        <taxon>Cryobacterium</taxon>
    </lineage>
</organism>
<feature type="transmembrane region" description="Helical" evidence="1">
    <location>
        <begin position="21"/>
        <end position="41"/>
    </location>
</feature>
<dbReference type="InterPro" id="IPR018674">
    <property type="entry name" value="DUF2142_membrane"/>
</dbReference>
<keyword evidence="1" id="KW-0812">Transmembrane</keyword>
<feature type="transmembrane region" description="Helical" evidence="1">
    <location>
        <begin position="400"/>
        <end position="418"/>
    </location>
</feature>
<feature type="transmembrane region" description="Helical" evidence="1">
    <location>
        <begin position="370"/>
        <end position="394"/>
    </location>
</feature>
<feature type="transmembrane region" description="Helical" evidence="1">
    <location>
        <begin position="274"/>
        <end position="295"/>
    </location>
</feature>
<evidence type="ECO:0000313" key="2">
    <source>
        <dbReference type="EMBL" id="POH64974.1"/>
    </source>
</evidence>
<accession>A0A2S3ZER8</accession>
<feature type="transmembrane region" description="Helical" evidence="1">
    <location>
        <begin position="343"/>
        <end position="363"/>
    </location>
</feature>
<sequence>MKTAATSDTSSAPSDRTGRRWRVFVTSFVVILAPMLLWALASPMMSAPDEASHAIRAAAVARGQIESVPWDQDRSLARAEVPRSVAHAHELSCYKFRPDISAGCVRPVEGDPTDIVVTGTSAGLNSPAYYAIVGLPTLVMDGTPALYAMRALSAVLSAAALAVMFMQLMQLPRSRWVIVAAAVAVTPMVLYLGGSINPNGVEVASAGALFATLVLTLQTPASRRLLWERAALVVVTAAALLSTRSISLLWVLIIVGAALVFANPRVVAGLVRQPAAWVAIGACGLVSGLTVAWYLGLATFAEHPTANTGSSPTIEFFTMVLRTLDFSDGLIGFFGWTDTPSPSFSIIVFSFGIVTVLVAAVAWGSRRGKFAVLGLALVMVLVPAITQAILISSIGSIWQGRYMLAMMMCLLVACGLAIDDSDQRPQPSASLKRFVITLLALLSIGQVFSFVSTLRRYMVTVNGGIEAMFMAPSWQPPVGWLILTAVLVAAVTVGAQLTYRAAFRESRTAVGPLDAARPEPASAA</sequence>
<evidence type="ECO:0000313" key="3">
    <source>
        <dbReference type="Proteomes" id="UP000237340"/>
    </source>
</evidence>
<keyword evidence="1" id="KW-0472">Membrane</keyword>
<feature type="transmembrane region" description="Helical" evidence="1">
    <location>
        <begin position="145"/>
        <end position="164"/>
    </location>
</feature>
<keyword evidence="1" id="KW-1133">Transmembrane helix</keyword>
<feature type="transmembrane region" description="Helical" evidence="1">
    <location>
        <begin position="176"/>
        <end position="194"/>
    </location>
</feature>
<feature type="transmembrane region" description="Helical" evidence="1">
    <location>
        <begin position="478"/>
        <end position="499"/>
    </location>
</feature>
<reference evidence="2 3" key="1">
    <citation type="submission" date="2018-01" db="EMBL/GenBank/DDBJ databases">
        <title>Cryobacterium sp. nov., from glaciers in China.</title>
        <authorList>
            <person name="Liu Q."/>
            <person name="Xin Y.-H."/>
        </authorList>
    </citation>
    <scope>NUCLEOTIDE SEQUENCE [LARGE SCALE GENOMIC DNA]</scope>
    <source>
        <strain evidence="2 3">TMN-42</strain>
    </source>
</reference>
<dbReference type="AlphaFoldDB" id="A0A2S3ZER8"/>
<keyword evidence="3" id="KW-1185">Reference proteome</keyword>
<dbReference type="Proteomes" id="UP000237340">
    <property type="component" value="Unassembled WGS sequence"/>
</dbReference>
<comment type="caution">
    <text evidence="2">The sequence shown here is derived from an EMBL/GenBank/DDBJ whole genome shotgun (WGS) entry which is preliminary data.</text>
</comment>
<evidence type="ECO:0000256" key="1">
    <source>
        <dbReference type="SAM" id="Phobius"/>
    </source>
</evidence>
<feature type="transmembrane region" description="Helical" evidence="1">
    <location>
        <begin position="230"/>
        <end position="262"/>
    </location>
</feature>
<name>A0A2S3ZER8_9MICO</name>
<evidence type="ECO:0008006" key="4">
    <source>
        <dbReference type="Google" id="ProtNLM"/>
    </source>
</evidence>